<name>A0ABV1LPX4_9BURK</name>
<comment type="cofactor">
    <cofactor evidence="1">
        <name>Mg(2+)</name>
        <dbReference type="ChEBI" id="CHEBI:18420"/>
    </cofactor>
</comment>
<dbReference type="PANTHER" id="PTHR42796">
    <property type="entry name" value="FUMARYLACETOACETATE HYDROLASE DOMAIN-CONTAINING PROTEIN 2A-RELATED"/>
    <property type="match status" value="1"/>
</dbReference>
<evidence type="ECO:0000256" key="3">
    <source>
        <dbReference type="ARBA" id="ARBA00022723"/>
    </source>
</evidence>
<dbReference type="SUPFAM" id="SSF56529">
    <property type="entry name" value="FAH"/>
    <property type="match status" value="1"/>
</dbReference>
<sequence>MKLVSFRAEGSDRIGLVTTDERICDLAQAAVAFGIDAPVGFPANMIALIEAGSDTHAALSRLNAALQDDPQRVRLFERSEIVLHPPVRRPSKICCLALNNSANADRIISGPKHPAIFTKPSSALMGDLGALQVREEYGRVHPEPELAVVIGKEARDVAASDALDYVFGYTIHNDFTSPTMRGEDTFHYRAIHPKAGDPGAVEYVDTWVTYPGRYKSSDTFSALGPWLVTRDEIADPHDLTVQCFHQGRLVTEDNTENLFYKVAQVIEFASFYMTLLPGDVISMGTALRRSNGGMAVQNVDLAKLGGPVSVSIQGLGTLTTAVEHRS</sequence>
<organism evidence="5 6">
    <name type="scientific">Paraburkholderia acidicola</name>
    <dbReference type="NCBI Taxonomy" id="1912599"/>
    <lineage>
        <taxon>Bacteria</taxon>
        <taxon>Pseudomonadati</taxon>
        <taxon>Pseudomonadota</taxon>
        <taxon>Betaproteobacteria</taxon>
        <taxon>Burkholderiales</taxon>
        <taxon>Burkholderiaceae</taxon>
        <taxon>Paraburkholderia</taxon>
    </lineage>
</organism>
<evidence type="ECO:0000313" key="5">
    <source>
        <dbReference type="EMBL" id="MEQ5841339.1"/>
    </source>
</evidence>
<evidence type="ECO:0000256" key="2">
    <source>
        <dbReference type="ARBA" id="ARBA00010211"/>
    </source>
</evidence>
<keyword evidence="5" id="KW-0378">Hydrolase</keyword>
<dbReference type="InterPro" id="IPR011234">
    <property type="entry name" value="Fumarylacetoacetase-like_C"/>
</dbReference>
<evidence type="ECO:0000259" key="4">
    <source>
        <dbReference type="Pfam" id="PF01557"/>
    </source>
</evidence>
<feature type="domain" description="Fumarylacetoacetase-like C-terminal" evidence="4">
    <location>
        <begin position="93"/>
        <end position="322"/>
    </location>
</feature>
<dbReference type="Proteomes" id="UP001469089">
    <property type="component" value="Unassembled WGS sequence"/>
</dbReference>
<comment type="similarity">
    <text evidence="2">Belongs to the FAH family.</text>
</comment>
<dbReference type="Pfam" id="PF01557">
    <property type="entry name" value="FAA_hydrolase"/>
    <property type="match status" value="1"/>
</dbReference>
<gene>
    <name evidence="5" type="ORF">N0A02_18065</name>
</gene>
<reference evidence="5 6" key="1">
    <citation type="journal article" date="2024" name="Chem. Sci.">
        <title>Discovery of a lagriamide polyketide by integrated genome mining, isotopic labeling, and untargeted metabolomics.</title>
        <authorList>
            <person name="Fergusson C.H."/>
            <person name="Saulog J."/>
            <person name="Paulo B.S."/>
            <person name="Wilson D.M."/>
            <person name="Liu D.Y."/>
            <person name="Morehouse N.J."/>
            <person name="Waterworth S."/>
            <person name="Barkei J."/>
            <person name="Gray C.A."/>
            <person name="Kwan J.C."/>
            <person name="Eustaquio A.S."/>
            <person name="Linington R.G."/>
        </authorList>
    </citation>
    <scope>NUCLEOTIDE SEQUENCE [LARGE SCALE GENOMIC DNA]</scope>
    <source>
        <strain evidence="5 6">RL17-338-BIF-B</strain>
    </source>
</reference>
<dbReference type="Gene3D" id="3.90.850.10">
    <property type="entry name" value="Fumarylacetoacetase-like, C-terminal domain"/>
    <property type="match status" value="1"/>
</dbReference>
<keyword evidence="3" id="KW-0479">Metal-binding</keyword>
<keyword evidence="6" id="KW-1185">Reference proteome</keyword>
<dbReference type="PANTHER" id="PTHR42796:SF4">
    <property type="entry name" value="FUMARYLACETOACETATE HYDROLASE DOMAIN-CONTAINING PROTEIN 2A"/>
    <property type="match status" value="1"/>
</dbReference>
<evidence type="ECO:0000313" key="6">
    <source>
        <dbReference type="Proteomes" id="UP001469089"/>
    </source>
</evidence>
<dbReference type="RefSeq" id="WP_349543271.1">
    <property type="nucleotide sequence ID" value="NZ_JAOALG010000001.1"/>
</dbReference>
<dbReference type="InterPro" id="IPR036663">
    <property type="entry name" value="Fumarylacetoacetase_C_sf"/>
</dbReference>
<dbReference type="InterPro" id="IPR051121">
    <property type="entry name" value="FAH"/>
</dbReference>
<dbReference type="EMBL" id="JAOALG010000001">
    <property type="protein sequence ID" value="MEQ5841339.1"/>
    <property type="molecule type" value="Genomic_DNA"/>
</dbReference>
<dbReference type="GO" id="GO:0016787">
    <property type="term" value="F:hydrolase activity"/>
    <property type="evidence" value="ECO:0007669"/>
    <property type="project" value="UniProtKB-KW"/>
</dbReference>
<comment type="caution">
    <text evidence="5">The sequence shown here is derived from an EMBL/GenBank/DDBJ whole genome shotgun (WGS) entry which is preliminary data.</text>
</comment>
<protein>
    <submittedName>
        <fullName evidence="5">Fumarylacetoacetate hydrolase family protein</fullName>
    </submittedName>
</protein>
<accession>A0ABV1LPX4</accession>
<evidence type="ECO:0000256" key="1">
    <source>
        <dbReference type="ARBA" id="ARBA00001946"/>
    </source>
</evidence>
<proteinExistence type="inferred from homology"/>